<evidence type="ECO:0000256" key="9">
    <source>
        <dbReference type="SAM" id="MobiDB-lite"/>
    </source>
</evidence>
<protein>
    <recommendedName>
        <fullName evidence="2">Negative regulator of flagellin synthesis</fullName>
    </recommendedName>
    <alternativeName>
        <fullName evidence="8">Anti-sigma-28 factor</fullName>
    </alternativeName>
</protein>
<gene>
    <name evidence="11" type="primary">flgM</name>
    <name evidence="11" type="ORF">N4261_08170</name>
</gene>
<dbReference type="RefSeq" id="WP_261759667.1">
    <property type="nucleotide sequence ID" value="NZ_CP104562.2"/>
</dbReference>
<keyword evidence="11" id="KW-0966">Cell projection</keyword>
<dbReference type="Proteomes" id="UP001064933">
    <property type="component" value="Chromosome"/>
</dbReference>
<evidence type="ECO:0000256" key="4">
    <source>
        <dbReference type="ARBA" id="ARBA00022795"/>
    </source>
</evidence>
<feature type="region of interest" description="Disordered" evidence="9">
    <location>
        <begin position="1"/>
        <end position="39"/>
    </location>
</feature>
<evidence type="ECO:0000256" key="5">
    <source>
        <dbReference type="ARBA" id="ARBA00023015"/>
    </source>
</evidence>
<dbReference type="SUPFAM" id="SSF101498">
    <property type="entry name" value="Anti-sigma factor FlgM"/>
    <property type="match status" value="1"/>
</dbReference>
<name>A0ABY6B4J2_9BURK</name>
<keyword evidence="12" id="KW-1185">Reference proteome</keyword>
<evidence type="ECO:0000313" key="11">
    <source>
        <dbReference type="EMBL" id="UXH79849.1"/>
    </source>
</evidence>
<comment type="similarity">
    <text evidence="1">Belongs to the FlgM family.</text>
</comment>
<dbReference type="InterPro" id="IPR035890">
    <property type="entry name" value="Anti-sigma-28_factor_FlgM_sf"/>
</dbReference>
<dbReference type="EMBL" id="CP104562">
    <property type="protein sequence ID" value="UXH79849.1"/>
    <property type="molecule type" value="Genomic_DNA"/>
</dbReference>
<proteinExistence type="inferred from homology"/>
<evidence type="ECO:0000256" key="3">
    <source>
        <dbReference type="ARBA" id="ARBA00022491"/>
    </source>
</evidence>
<keyword evidence="11" id="KW-0969">Cilium</keyword>
<dbReference type="NCBIfam" id="TIGR03824">
    <property type="entry name" value="FlgM_jcvi"/>
    <property type="match status" value="1"/>
</dbReference>
<dbReference type="Pfam" id="PF04316">
    <property type="entry name" value="FlgM"/>
    <property type="match status" value="1"/>
</dbReference>
<comment type="function">
    <text evidence="7">Responsible for the coupling of flagellin expression to flagellar assembly by preventing expression of the flagellin genes when a component of the middle class of proteins is defective. It negatively regulates flagellar genes by inhibiting the activity of FliA by directly binding to FliA.</text>
</comment>
<keyword evidence="11" id="KW-0282">Flagellum</keyword>
<keyword evidence="3" id="KW-0678">Repressor</keyword>
<evidence type="ECO:0000256" key="8">
    <source>
        <dbReference type="ARBA" id="ARBA00030117"/>
    </source>
</evidence>
<keyword evidence="4" id="KW-1005">Bacterial flagellum biogenesis</keyword>
<evidence type="ECO:0000256" key="1">
    <source>
        <dbReference type="ARBA" id="ARBA00005322"/>
    </source>
</evidence>
<evidence type="ECO:0000256" key="7">
    <source>
        <dbReference type="ARBA" id="ARBA00024739"/>
    </source>
</evidence>
<dbReference type="InterPro" id="IPR031316">
    <property type="entry name" value="FlgM_C"/>
</dbReference>
<reference evidence="11" key="1">
    <citation type="submission" date="2022-10" db="EMBL/GenBank/DDBJ databases">
        <title>Characterization and whole genome sequencing of a new Roseateles species, isolated from fresh water.</title>
        <authorList>
            <person name="Guliayeva D.Y."/>
            <person name="Akhremchuk A.E."/>
            <person name="Sikolenko M.A."/>
            <person name="Valentovich L.N."/>
            <person name="Sidarenka A.V."/>
        </authorList>
    </citation>
    <scope>NUCLEOTIDE SEQUENCE</scope>
    <source>
        <strain evidence="11">BIM B-1768</strain>
    </source>
</reference>
<evidence type="ECO:0000256" key="6">
    <source>
        <dbReference type="ARBA" id="ARBA00023163"/>
    </source>
</evidence>
<organism evidence="11 12">
    <name type="scientific">Roseateles amylovorans</name>
    <dbReference type="NCBI Taxonomy" id="2978473"/>
    <lineage>
        <taxon>Bacteria</taxon>
        <taxon>Pseudomonadati</taxon>
        <taxon>Pseudomonadota</taxon>
        <taxon>Betaproteobacteria</taxon>
        <taxon>Burkholderiales</taxon>
        <taxon>Sphaerotilaceae</taxon>
        <taxon>Roseateles</taxon>
    </lineage>
</organism>
<accession>A0ABY6B4J2</accession>
<evidence type="ECO:0000259" key="10">
    <source>
        <dbReference type="Pfam" id="PF04316"/>
    </source>
</evidence>
<keyword evidence="5" id="KW-0805">Transcription regulation</keyword>
<evidence type="ECO:0000256" key="2">
    <source>
        <dbReference type="ARBA" id="ARBA00017823"/>
    </source>
</evidence>
<feature type="domain" description="Anti-sigma-28 factor FlgM C-terminal" evidence="10">
    <location>
        <begin position="40"/>
        <end position="90"/>
    </location>
</feature>
<keyword evidence="6" id="KW-0804">Transcription</keyword>
<evidence type="ECO:0000313" key="12">
    <source>
        <dbReference type="Proteomes" id="UP001064933"/>
    </source>
</evidence>
<dbReference type="InterPro" id="IPR007412">
    <property type="entry name" value="FlgM"/>
</dbReference>
<sequence length="103" mass="10464">MKIGNSPELQAYTKVGNERTGASDAGRAPAKTAKAEAGSQVELSSAASSLIAGAAGDDGSFDTEKVQRIADAISKGQFTINSEAIADKLIANASEMVARATPH</sequence>